<feature type="compositionally biased region" description="Basic and acidic residues" evidence="1">
    <location>
        <begin position="128"/>
        <end position="141"/>
    </location>
</feature>
<comment type="caution">
    <text evidence="2">The sequence shown here is derived from an EMBL/GenBank/DDBJ whole genome shotgun (WGS) entry which is preliminary data.</text>
</comment>
<dbReference type="AlphaFoldDB" id="A0A1V2UJ29"/>
<dbReference type="STRING" id="53346.A5802_000581"/>
<organism evidence="2 3">
    <name type="scientific">Enterococcus mundtii</name>
    <dbReference type="NCBI Taxonomy" id="53346"/>
    <lineage>
        <taxon>Bacteria</taxon>
        <taxon>Bacillati</taxon>
        <taxon>Bacillota</taxon>
        <taxon>Bacilli</taxon>
        <taxon>Lactobacillales</taxon>
        <taxon>Enterococcaceae</taxon>
        <taxon>Enterococcus</taxon>
    </lineage>
</organism>
<proteinExistence type="predicted"/>
<sequence>MKKKQKQKLLKQFRPSLDGIRTQLFRSLEEESLRRYGLPLQVMLDPKNRQVLIIGLAGQANEDTRINVPIDDNFTAVLKRIRSGEATIFERFRDNLLIEIVSYWNDQRMKKDQPTAQPVATPVTNDASVKETPTKEVEKVETTSQSVSKEATTDKKTSDEKVETDSLTFDDFAKQVAEYPKFIAEKTADAVVINETVKDDTRKLAEISMSAVNEFTIEKALERKYKVKLTLVPLIEQFATTPINER</sequence>
<reference evidence="2 3" key="1">
    <citation type="submission" date="2016-12" db="EMBL/GenBank/DDBJ databases">
        <authorList>
            <person name="Song W.-J."/>
            <person name="Kurnit D.M."/>
        </authorList>
    </citation>
    <scope>NUCLEOTIDE SEQUENCE [LARGE SCALE GENOMIC DNA]</scope>
    <source>
        <strain evidence="2 3">CGB1038-1_S1</strain>
    </source>
</reference>
<accession>A0A1V2UJ29</accession>
<name>A0A1V2UJ29_ENTMU</name>
<gene>
    <name evidence="2" type="ORF">BTN92_09565</name>
</gene>
<dbReference type="OrthoDB" id="2183234at2"/>
<evidence type="ECO:0000256" key="1">
    <source>
        <dbReference type="SAM" id="MobiDB-lite"/>
    </source>
</evidence>
<dbReference type="EMBL" id="MSTR01000008">
    <property type="protein sequence ID" value="ONN42996.1"/>
    <property type="molecule type" value="Genomic_DNA"/>
</dbReference>
<dbReference type="Proteomes" id="UP000189299">
    <property type="component" value="Unassembled WGS sequence"/>
</dbReference>
<evidence type="ECO:0000313" key="2">
    <source>
        <dbReference type="EMBL" id="ONN42996.1"/>
    </source>
</evidence>
<feature type="compositionally biased region" description="Polar residues" evidence="1">
    <location>
        <begin position="114"/>
        <end position="127"/>
    </location>
</feature>
<protein>
    <submittedName>
        <fullName evidence="2">Uncharacterized protein</fullName>
    </submittedName>
</protein>
<feature type="compositionally biased region" description="Basic and acidic residues" evidence="1">
    <location>
        <begin position="151"/>
        <end position="160"/>
    </location>
</feature>
<evidence type="ECO:0000313" key="3">
    <source>
        <dbReference type="Proteomes" id="UP000189299"/>
    </source>
</evidence>
<feature type="region of interest" description="Disordered" evidence="1">
    <location>
        <begin position="112"/>
        <end position="160"/>
    </location>
</feature>
<dbReference type="RefSeq" id="WP_077151655.1">
    <property type="nucleotide sequence ID" value="NZ_CABMMO010000008.1"/>
</dbReference>